<dbReference type="AlphaFoldDB" id="A0A1Q3AP41"/>
<dbReference type="InParanoid" id="A0A1Q3AP41"/>
<gene>
    <name evidence="1" type="ORF">CFOL_v3_00937</name>
</gene>
<proteinExistence type="predicted"/>
<protein>
    <submittedName>
        <fullName evidence="1">Uncharacterized protein</fullName>
    </submittedName>
</protein>
<accession>A0A1Q3AP41</accession>
<feature type="non-terminal residue" evidence="1">
    <location>
        <position position="1"/>
    </location>
</feature>
<reference evidence="2" key="1">
    <citation type="submission" date="2016-04" db="EMBL/GenBank/DDBJ databases">
        <title>Cephalotus genome sequencing.</title>
        <authorList>
            <person name="Fukushima K."/>
            <person name="Hasebe M."/>
            <person name="Fang X."/>
        </authorList>
    </citation>
    <scope>NUCLEOTIDE SEQUENCE [LARGE SCALE GENOMIC DNA]</scope>
    <source>
        <strain evidence="2">cv. St1</strain>
    </source>
</reference>
<evidence type="ECO:0000313" key="2">
    <source>
        <dbReference type="Proteomes" id="UP000187406"/>
    </source>
</evidence>
<name>A0A1Q3AP41_CEPFO</name>
<keyword evidence="2" id="KW-1185">Reference proteome</keyword>
<organism evidence="1 2">
    <name type="scientific">Cephalotus follicularis</name>
    <name type="common">Albany pitcher plant</name>
    <dbReference type="NCBI Taxonomy" id="3775"/>
    <lineage>
        <taxon>Eukaryota</taxon>
        <taxon>Viridiplantae</taxon>
        <taxon>Streptophyta</taxon>
        <taxon>Embryophyta</taxon>
        <taxon>Tracheophyta</taxon>
        <taxon>Spermatophyta</taxon>
        <taxon>Magnoliopsida</taxon>
        <taxon>eudicotyledons</taxon>
        <taxon>Gunneridae</taxon>
        <taxon>Pentapetalae</taxon>
        <taxon>rosids</taxon>
        <taxon>fabids</taxon>
        <taxon>Oxalidales</taxon>
        <taxon>Cephalotaceae</taxon>
        <taxon>Cephalotus</taxon>
    </lineage>
</organism>
<sequence length="99" mass="11312">EERATALIFLRHHIDDGMKYEHLIIKNVGTLWLIKQKSRCLQPKIIVYHVMINKPQGLIQDHLCMHIQLENIHETIERACGKYSQNGATPSLLIGGSSL</sequence>
<dbReference type="OrthoDB" id="1737433at2759"/>
<dbReference type="EMBL" id="BDDD01000030">
    <property type="protein sequence ID" value="GAV57400.1"/>
    <property type="molecule type" value="Genomic_DNA"/>
</dbReference>
<evidence type="ECO:0000313" key="1">
    <source>
        <dbReference type="EMBL" id="GAV57400.1"/>
    </source>
</evidence>
<comment type="caution">
    <text evidence="1">The sequence shown here is derived from an EMBL/GenBank/DDBJ whole genome shotgun (WGS) entry which is preliminary data.</text>
</comment>
<dbReference type="Proteomes" id="UP000187406">
    <property type="component" value="Unassembled WGS sequence"/>
</dbReference>